<feature type="domain" description="FAD dependent oxidoreductase" evidence="1">
    <location>
        <begin position="37"/>
        <end position="398"/>
    </location>
</feature>
<dbReference type="GO" id="GO:0016491">
    <property type="term" value="F:oxidoreductase activity"/>
    <property type="evidence" value="ECO:0007669"/>
    <property type="project" value="UniProtKB-KW"/>
</dbReference>
<dbReference type="PANTHER" id="PTHR13847">
    <property type="entry name" value="SARCOSINE DEHYDROGENASE-RELATED"/>
    <property type="match status" value="1"/>
</dbReference>
<dbReference type="InterPro" id="IPR006076">
    <property type="entry name" value="FAD-dep_OxRdtase"/>
</dbReference>
<dbReference type="PANTHER" id="PTHR13847:SF281">
    <property type="entry name" value="FAD DEPENDENT OXIDOREDUCTASE DOMAIN-CONTAINING PROTEIN"/>
    <property type="match status" value="1"/>
</dbReference>
<accession>A0AB39MHG4</accession>
<dbReference type="Pfam" id="PF01266">
    <property type="entry name" value="DAO"/>
    <property type="match status" value="1"/>
</dbReference>
<reference evidence="2" key="1">
    <citation type="submission" date="2024-07" db="EMBL/GenBank/DDBJ databases">
        <authorList>
            <person name="Yu S.T."/>
        </authorList>
    </citation>
    <scope>NUCLEOTIDE SEQUENCE</scope>
    <source>
        <strain evidence="2">R08</strain>
    </source>
</reference>
<dbReference type="RefSeq" id="WP_369189991.1">
    <property type="nucleotide sequence ID" value="NZ_CP163431.1"/>
</dbReference>
<organism evidence="2">
    <name type="scientific">Streptomyces sp. R08</name>
    <dbReference type="NCBI Taxonomy" id="3238624"/>
    <lineage>
        <taxon>Bacteria</taxon>
        <taxon>Bacillati</taxon>
        <taxon>Actinomycetota</taxon>
        <taxon>Actinomycetes</taxon>
        <taxon>Kitasatosporales</taxon>
        <taxon>Streptomycetaceae</taxon>
        <taxon>Streptomyces</taxon>
    </lineage>
</organism>
<sequence length="453" mass="46560">MTLFAPGTPCWDPGDPAGAGAGAVDPLPAVHGGIDADVAVVGAGLVGLSTAYHLAERQPSLDIVVVDARRPAAGASGRGTGLLGPRVGPPVDRAVRRYGAAVARRMHRASVEAVRRVVDLCDRLGVPCADGEQIVAARSRTGLASLARQAAAYRALDLEVPVLCAADIRRRVDVPYHAGLLHRHTATLDPAALTAALARACVAKGVRLHGGSPLLEVRGGDRQKPQLLFPQGTLRAPKSVLAVNAGVAGLGLPVGTVLGLEVHAVATEPLGHEARALLGHGGLAVIDAVPLAPYFRLTADGRLVVGGGTALCPDGVGARRRAVLRVFAFHRLEQWLRALHPALAGVEVTHRWAGGIAVTADGLPVVGPVRGRPGVWYAGGCNGHGLAMSVAHGSYLAAALLGDADTPEPLPWHRSRAPRLPVSGPARPLLRAHLAALDRTARRAAGPALGPRG</sequence>
<dbReference type="SUPFAM" id="SSF51905">
    <property type="entry name" value="FAD/NAD(P)-binding domain"/>
    <property type="match status" value="1"/>
</dbReference>
<gene>
    <name evidence="2" type="ORF">AB5J58_31460</name>
</gene>
<dbReference type="EC" id="1.-.-.-" evidence="2"/>
<name>A0AB39MHG4_9ACTN</name>
<dbReference type="AlphaFoldDB" id="A0AB39MHG4"/>
<protein>
    <submittedName>
        <fullName evidence="2">NAD(P)/FAD-dependent oxidoreductase</fullName>
        <ecNumber evidence="2">1.-.-.-</ecNumber>
    </submittedName>
</protein>
<dbReference type="EMBL" id="CP163431">
    <property type="protein sequence ID" value="XDQ04398.1"/>
    <property type="molecule type" value="Genomic_DNA"/>
</dbReference>
<dbReference type="Gene3D" id="3.30.9.10">
    <property type="entry name" value="D-Amino Acid Oxidase, subunit A, domain 2"/>
    <property type="match status" value="1"/>
</dbReference>
<proteinExistence type="predicted"/>
<dbReference type="InterPro" id="IPR036188">
    <property type="entry name" value="FAD/NAD-bd_sf"/>
</dbReference>
<evidence type="ECO:0000259" key="1">
    <source>
        <dbReference type="Pfam" id="PF01266"/>
    </source>
</evidence>
<dbReference type="GO" id="GO:0005737">
    <property type="term" value="C:cytoplasm"/>
    <property type="evidence" value="ECO:0007669"/>
    <property type="project" value="TreeGrafter"/>
</dbReference>
<evidence type="ECO:0000313" key="2">
    <source>
        <dbReference type="EMBL" id="XDQ04398.1"/>
    </source>
</evidence>
<dbReference type="Gene3D" id="3.50.50.60">
    <property type="entry name" value="FAD/NAD(P)-binding domain"/>
    <property type="match status" value="1"/>
</dbReference>
<keyword evidence="2" id="KW-0560">Oxidoreductase</keyword>